<gene>
    <name evidence="7" type="ORF">F9802_08250</name>
</gene>
<evidence type="ECO:0000256" key="4">
    <source>
        <dbReference type="ARBA" id="ARBA00022989"/>
    </source>
</evidence>
<accession>A0A6I1FFR1</accession>
<dbReference type="Proteomes" id="UP000429595">
    <property type="component" value="Unassembled WGS sequence"/>
</dbReference>
<comment type="caution">
    <text evidence="7">The sequence shown here is derived from an EMBL/GenBank/DDBJ whole genome shotgun (WGS) entry which is preliminary data.</text>
</comment>
<dbReference type="InterPro" id="IPR051598">
    <property type="entry name" value="TSUP/Inactive_protease-like"/>
</dbReference>
<dbReference type="Pfam" id="PF01925">
    <property type="entry name" value="TauE"/>
    <property type="match status" value="1"/>
</dbReference>
<feature type="transmembrane region" description="Helical" evidence="6">
    <location>
        <begin position="252"/>
        <end position="269"/>
    </location>
</feature>
<sequence length="273" mass="28839">MEWMLLAAIGFTAGSLGALVGLGGGVIIVPALLFFGTATTLLMGISPQQAVGTSLVIMIFTGLSSTLAYMKHKTVDYKSGVLFFAGSGPGGIVGAFVNKTLSADSFNIYFGIFMILMAFVLMIRSKIKPLPSKHKGGVVREFTERSGEVYTYSFQPGTAICIAFFVGFCSGVFGIGGGSLMVPAMILLFAFPPHVAVATSMFMIFLSSVVSSVTHVALGNVLWLYAAALVPGAWFGAKFGAYLNTRLQSKTLVTALRIILILIGIRLIYDGLA</sequence>
<evidence type="ECO:0000256" key="6">
    <source>
        <dbReference type="RuleBase" id="RU363041"/>
    </source>
</evidence>
<dbReference type="AlphaFoldDB" id="A0A6I1FFR1"/>
<keyword evidence="4 6" id="KW-1133">Transmembrane helix</keyword>
<comment type="subcellular location">
    <subcellularLocation>
        <location evidence="6">Cell membrane</location>
        <topology evidence="6">Multi-pass membrane protein</topology>
    </subcellularLocation>
    <subcellularLocation>
        <location evidence="1">Membrane</location>
        <topology evidence="1">Multi-pass membrane protein</topology>
    </subcellularLocation>
</comment>
<keyword evidence="3 6" id="KW-0812">Transmembrane</keyword>
<dbReference type="PANTHER" id="PTHR43701:SF2">
    <property type="entry name" value="MEMBRANE TRANSPORTER PROTEIN YJNA-RELATED"/>
    <property type="match status" value="1"/>
</dbReference>
<evidence type="ECO:0000256" key="5">
    <source>
        <dbReference type="ARBA" id="ARBA00023136"/>
    </source>
</evidence>
<comment type="similarity">
    <text evidence="2 6">Belongs to the 4-toluene sulfonate uptake permease (TSUP) (TC 2.A.102) family.</text>
</comment>
<organism evidence="7 8">
    <name type="scientific">Bacillus aerolatus</name>
    <dbReference type="NCBI Taxonomy" id="2653354"/>
    <lineage>
        <taxon>Bacteria</taxon>
        <taxon>Bacillati</taxon>
        <taxon>Bacillota</taxon>
        <taxon>Bacilli</taxon>
        <taxon>Bacillales</taxon>
        <taxon>Bacillaceae</taxon>
        <taxon>Bacillus</taxon>
    </lineage>
</organism>
<protein>
    <recommendedName>
        <fullName evidence="6">Probable membrane transporter protein</fullName>
    </recommendedName>
</protein>
<dbReference type="GO" id="GO:0005886">
    <property type="term" value="C:plasma membrane"/>
    <property type="evidence" value="ECO:0007669"/>
    <property type="project" value="UniProtKB-SubCell"/>
</dbReference>
<keyword evidence="5 6" id="KW-0472">Membrane</keyword>
<feature type="transmembrane region" description="Helical" evidence="6">
    <location>
        <begin position="187"/>
        <end position="210"/>
    </location>
</feature>
<reference evidence="7 8" key="1">
    <citation type="submission" date="2019-10" db="EMBL/GenBank/DDBJ databases">
        <title>Bacillus aerolatum sp. nov., isolated from bioaerosol of sport playgrounds.</title>
        <authorList>
            <person name="Chen P."/>
            <person name="Zhang G."/>
        </authorList>
    </citation>
    <scope>NUCLEOTIDE SEQUENCE [LARGE SCALE GENOMIC DNA]</scope>
    <source>
        <strain evidence="7 8">CX253</strain>
    </source>
</reference>
<feature type="transmembrane region" description="Helical" evidence="6">
    <location>
        <begin position="106"/>
        <end position="123"/>
    </location>
</feature>
<evidence type="ECO:0000256" key="1">
    <source>
        <dbReference type="ARBA" id="ARBA00004141"/>
    </source>
</evidence>
<feature type="transmembrane region" description="Helical" evidence="6">
    <location>
        <begin position="81"/>
        <end position="97"/>
    </location>
</feature>
<evidence type="ECO:0000256" key="2">
    <source>
        <dbReference type="ARBA" id="ARBA00009142"/>
    </source>
</evidence>
<dbReference type="InterPro" id="IPR002781">
    <property type="entry name" value="TM_pro_TauE-like"/>
</dbReference>
<feature type="transmembrane region" description="Helical" evidence="6">
    <location>
        <begin position="154"/>
        <end position="175"/>
    </location>
</feature>
<name>A0A6I1FFR1_9BACI</name>
<evidence type="ECO:0000313" key="7">
    <source>
        <dbReference type="EMBL" id="KAB7707004.1"/>
    </source>
</evidence>
<dbReference type="EMBL" id="WEIO01000004">
    <property type="protein sequence ID" value="KAB7707004.1"/>
    <property type="molecule type" value="Genomic_DNA"/>
</dbReference>
<dbReference type="RefSeq" id="WP_152150826.1">
    <property type="nucleotide sequence ID" value="NZ_WEIO01000004.1"/>
</dbReference>
<keyword evidence="6" id="KW-1003">Cell membrane</keyword>
<keyword evidence="8" id="KW-1185">Reference proteome</keyword>
<evidence type="ECO:0000313" key="8">
    <source>
        <dbReference type="Proteomes" id="UP000429595"/>
    </source>
</evidence>
<proteinExistence type="inferred from homology"/>
<feature type="transmembrane region" description="Helical" evidence="6">
    <location>
        <begin position="50"/>
        <end position="69"/>
    </location>
</feature>
<dbReference type="PANTHER" id="PTHR43701">
    <property type="entry name" value="MEMBRANE TRANSPORTER PROTEIN MJ0441-RELATED"/>
    <property type="match status" value="1"/>
</dbReference>
<evidence type="ECO:0000256" key="3">
    <source>
        <dbReference type="ARBA" id="ARBA00022692"/>
    </source>
</evidence>
<feature type="transmembrane region" description="Helical" evidence="6">
    <location>
        <begin position="222"/>
        <end position="240"/>
    </location>
</feature>